<dbReference type="Proteomes" id="UP000243657">
    <property type="component" value="Unassembled WGS sequence"/>
</dbReference>
<protein>
    <submittedName>
        <fullName evidence="1">Uncharacterized protein</fullName>
    </submittedName>
</protein>
<accession>A0A261F3R1</accession>
<name>A0A261F3R1_9BIFI</name>
<reference evidence="1 2" key="1">
    <citation type="journal article" date="2017" name="BMC Genomics">
        <title>Comparative genomic and phylogenomic analyses of the Bifidobacteriaceae family.</title>
        <authorList>
            <person name="Lugli G.A."/>
            <person name="Milani C."/>
            <person name="Turroni F."/>
            <person name="Duranti S."/>
            <person name="Mancabelli L."/>
            <person name="Mangifesta M."/>
            <person name="Ferrario C."/>
            <person name="Modesto M."/>
            <person name="Mattarelli P."/>
            <person name="Jiri K."/>
            <person name="van Sinderen D."/>
            <person name="Ventura M."/>
        </authorList>
    </citation>
    <scope>NUCLEOTIDE SEQUENCE [LARGE SCALE GENOMIC DNA]</scope>
    <source>
        <strain evidence="1 2">DSM 24762</strain>
    </source>
</reference>
<organism evidence="1 2">
    <name type="scientific">Alloscardovia macacae</name>
    <dbReference type="NCBI Taxonomy" id="1160091"/>
    <lineage>
        <taxon>Bacteria</taxon>
        <taxon>Bacillati</taxon>
        <taxon>Actinomycetota</taxon>
        <taxon>Actinomycetes</taxon>
        <taxon>Bifidobacteriales</taxon>
        <taxon>Bifidobacteriaceae</taxon>
        <taxon>Alloscardovia</taxon>
    </lineage>
</organism>
<dbReference type="RefSeq" id="WP_094726912.1">
    <property type="nucleotide sequence ID" value="NZ_JBHLWS010000009.1"/>
</dbReference>
<sequence>MTLRYELHPEHMYRILEQTLIPPVTVCELDPDVIEVATTRLGSAEGSVSEMYLLNSEFTDSDLKRLPTPREMNTIREYFFATALEGYEKTKGTRWLRLWENTDDAFWDILRPAWENPVVVQALYGIDLLVLVEDQLWRQVPGKPGAIFEQIVDADFIDQIKSSFLYVEKDLRDSIILILVGSHVRMGYTDGVQAVRSMMQSAGMILGVIASNAMALHRKPLIDSHFNSSVINRAVNADGVDRAAVALLSILPEVV</sequence>
<dbReference type="AlphaFoldDB" id="A0A261F3R1"/>
<evidence type="ECO:0000313" key="2">
    <source>
        <dbReference type="Proteomes" id="UP000243657"/>
    </source>
</evidence>
<comment type="caution">
    <text evidence="1">The sequence shown here is derived from an EMBL/GenBank/DDBJ whole genome shotgun (WGS) entry which is preliminary data.</text>
</comment>
<proteinExistence type="predicted"/>
<dbReference type="EMBL" id="MWWT01000008">
    <property type="protein sequence ID" value="OZG53728.1"/>
    <property type="molecule type" value="Genomic_DNA"/>
</dbReference>
<keyword evidence="2" id="KW-1185">Reference proteome</keyword>
<gene>
    <name evidence="1" type="ORF">ALMA_1293</name>
</gene>
<evidence type="ECO:0000313" key="1">
    <source>
        <dbReference type="EMBL" id="OZG53728.1"/>
    </source>
</evidence>